<evidence type="ECO:0000313" key="8">
    <source>
        <dbReference type="Proteomes" id="UP001062165"/>
    </source>
</evidence>
<organism evidence="7 8">
    <name type="scientific">Reichenbachiella carrageenanivorans</name>
    <dbReference type="NCBI Taxonomy" id="2979869"/>
    <lineage>
        <taxon>Bacteria</taxon>
        <taxon>Pseudomonadati</taxon>
        <taxon>Bacteroidota</taxon>
        <taxon>Cytophagia</taxon>
        <taxon>Cytophagales</taxon>
        <taxon>Reichenbachiellaceae</taxon>
        <taxon>Reichenbachiella</taxon>
    </lineage>
</organism>
<evidence type="ECO:0000256" key="3">
    <source>
        <dbReference type="ARBA" id="ARBA00022679"/>
    </source>
</evidence>
<evidence type="ECO:0000256" key="4">
    <source>
        <dbReference type="ARBA" id="ARBA00022898"/>
    </source>
</evidence>
<accession>A0ABY6D4Z6</accession>
<proteinExistence type="inferred from homology"/>
<dbReference type="InterPro" id="IPR015421">
    <property type="entry name" value="PyrdxlP-dep_Trfase_major"/>
</dbReference>
<keyword evidence="3" id="KW-0808">Transferase</keyword>
<evidence type="ECO:0000313" key="7">
    <source>
        <dbReference type="EMBL" id="UXX81226.1"/>
    </source>
</evidence>
<reference evidence="7" key="1">
    <citation type="submission" date="2022-10" db="EMBL/GenBank/DDBJ databases">
        <title>Comparative genomics and taxonomic characterization of three novel marine species of genus Reichenbachiella exhibiting antioxidant and polysaccharide degradation activities.</title>
        <authorList>
            <person name="Muhammad N."/>
            <person name="Lee Y.-J."/>
            <person name="Ko J."/>
            <person name="Kim S.-G."/>
        </authorList>
    </citation>
    <scope>NUCLEOTIDE SEQUENCE</scope>
    <source>
        <strain evidence="7">Wsw4-B4</strain>
    </source>
</reference>
<evidence type="ECO:0000256" key="5">
    <source>
        <dbReference type="SAM" id="MobiDB-lite"/>
    </source>
</evidence>
<dbReference type="PANTHER" id="PTHR13693:SF77">
    <property type="entry name" value="8-AMINO-7-OXONONANOATE SYNTHASE"/>
    <property type="match status" value="1"/>
</dbReference>
<dbReference type="InterPro" id="IPR015424">
    <property type="entry name" value="PyrdxlP-dep_Trfase"/>
</dbReference>
<feature type="domain" description="Aminotransferase class I/classII large" evidence="6">
    <location>
        <begin position="27"/>
        <end position="170"/>
    </location>
</feature>
<dbReference type="EMBL" id="CP106735">
    <property type="protein sequence ID" value="UXX81226.1"/>
    <property type="molecule type" value="Genomic_DNA"/>
</dbReference>
<gene>
    <name evidence="7" type="ORF">N7E81_08970</name>
</gene>
<dbReference type="Pfam" id="PF00155">
    <property type="entry name" value="Aminotran_1_2"/>
    <property type="match status" value="1"/>
</dbReference>
<sequence length="195" mass="21746">MTDHISQKLEERVEAGSKRQLTTAEGLIDFVSNDYLGLSRSQDLFDRIKNYDYSQETNLNGSTGSRLLAGNSATAQKLETKLAGIFKSEATLLFNSGYVANMALISSVPQRGDTILYDSLSHVCLKEGAFLSKANRFAFRHNDCEDLETKLKQATGNIYVIIESVYSMDGEPGPIRRHDRLGGKVQRQGHRRRSP</sequence>
<dbReference type="GO" id="GO:0008483">
    <property type="term" value="F:transaminase activity"/>
    <property type="evidence" value="ECO:0007669"/>
    <property type="project" value="UniProtKB-KW"/>
</dbReference>
<protein>
    <submittedName>
        <fullName evidence="7">Aminotransferase class I/II-fold pyridoxal phosphate-dependent enzyme</fullName>
    </submittedName>
</protein>
<dbReference type="InterPro" id="IPR015422">
    <property type="entry name" value="PyrdxlP-dep_Trfase_small"/>
</dbReference>
<dbReference type="SUPFAM" id="SSF53383">
    <property type="entry name" value="PLP-dependent transferases"/>
    <property type="match status" value="1"/>
</dbReference>
<dbReference type="Gene3D" id="3.40.640.10">
    <property type="entry name" value="Type I PLP-dependent aspartate aminotransferase-like (Major domain)"/>
    <property type="match status" value="1"/>
</dbReference>
<evidence type="ECO:0000259" key="6">
    <source>
        <dbReference type="Pfam" id="PF00155"/>
    </source>
</evidence>
<feature type="region of interest" description="Disordered" evidence="5">
    <location>
        <begin position="171"/>
        <end position="195"/>
    </location>
</feature>
<dbReference type="RefSeq" id="WP_263052950.1">
    <property type="nucleotide sequence ID" value="NZ_CP106735.1"/>
</dbReference>
<evidence type="ECO:0000256" key="1">
    <source>
        <dbReference type="ARBA" id="ARBA00001933"/>
    </source>
</evidence>
<dbReference type="Proteomes" id="UP001062165">
    <property type="component" value="Chromosome"/>
</dbReference>
<keyword evidence="8" id="KW-1185">Reference proteome</keyword>
<keyword evidence="7" id="KW-0032">Aminotransferase</keyword>
<comment type="similarity">
    <text evidence="2">Belongs to the class-II pyridoxal-phosphate-dependent aminotransferase family. BioF subfamily.</text>
</comment>
<dbReference type="Gene3D" id="3.90.1150.10">
    <property type="entry name" value="Aspartate Aminotransferase, domain 1"/>
    <property type="match status" value="1"/>
</dbReference>
<dbReference type="InterPro" id="IPR004839">
    <property type="entry name" value="Aminotransferase_I/II_large"/>
</dbReference>
<evidence type="ECO:0000256" key="2">
    <source>
        <dbReference type="ARBA" id="ARBA00010008"/>
    </source>
</evidence>
<keyword evidence="4" id="KW-0663">Pyridoxal phosphate</keyword>
<dbReference type="InterPro" id="IPR050087">
    <property type="entry name" value="AON_synthase_class-II"/>
</dbReference>
<name>A0ABY6D4Z6_9BACT</name>
<comment type="cofactor">
    <cofactor evidence="1">
        <name>pyridoxal 5'-phosphate</name>
        <dbReference type="ChEBI" id="CHEBI:597326"/>
    </cofactor>
</comment>
<dbReference type="PANTHER" id="PTHR13693">
    <property type="entry name" value="CLASS II AMINOTRANSFERASE/8-AMINO-7-OXONONANOATE SYNTHASE"/>
    <property type="match status" value="1"/>
</dbReference>